<accession>A0A0D8XPX4</accession>
<dbReference type="SMART" id="SM00239">
    <property type="entry name" value="C2"/>
    <property type="match status" value="1"/>
</dbReference>
<reference evidence="3 4" key="1">
    <citation type="submission" date="2013-11" db="EMBL/GenBank/DDBJ databases">
        <title>Draft genome of the bovine lungworm Dictyocaulus viviparus.</title>
        <authorList>
            <person name="Mitreva M."/>
        </authorList>
    </citation>
    <scope>NUCLEOTIDE SEQUENCE [LARGE SCALE GENOMIC DNA]</scope>
    <source>
        <strain evidence="3 4">HannoverDv2000</strain>
    </source>
</reference>
<dbReference type="GO" id="GO:0005509">
    <property type="term" value="F:calcium ion binding"/>
    <property type="evidence" value="ECO:0007669"/>
    <property type="project" value="TreeGrafter"/>
</dbReference>
<dbReference type="STRING" id="29172.A0A0D8XPX4"/>
<evidence type="ECO:0000313" key="4">
    <source>
        <dbReference type="Proteomes" id="UP000053766"/>
    </source>
</evidence>
<dbReference type="AlphaFoldDB" id="A0A0D8XPX4"/>
<dbReference type="InterPro" id="IPR035892">
    <property type="entry name" value="C2_domain_sf"/>
</dbReference>
<gene>
    <name evidence="3" type="ORF">DICVIV_07345</name>
</gene>
<proteinExistence type="predicted"/>
<dbReference type="InterPro" id="IPR051634">
    <property type="entry name" value="Extended_Synaptotagmin"/>
</dbReference>
<sequence>MKTSSNGDSTAVEPAKTVNQSAGLLDPMTKLNVEDITILRSESNTSMNTTSGRSSRLGRVFQIKHEKSMKNRVNQPRGDVEMSIRYADAIRKLVVQVLRARHLLPWEKDGYCNPYATVKLIAIDNNKEVQKRKTGVVKGSLNPIFDNQYVNVLFFEFDIDSQDLHNYKLQVVVKDDTNYGTFSAKPILGEVRSTYAFFQSKS</sequence>
<dbReference type="SUPFAM" id="SSF49562">
    <property type="entry name" value="C2 domain (Calcium/lipid-binding domain, CaLB)"/>
    <property type="match status" value="1"/>
</dbReference>
<dbReference type="GO" id="GO:0005789">
    <property type="term" value="C:endoplasmic reticulum membrane"/>
    <property type="evidence" value="ECO:0007669"/>
    <property type="project" value="TreeGrafter"/>
</dbReference>
<feature type="region of interest" description="Disordered" evidence="1">
    <location>
        <begin position="1"/>
        <end position="23"/>
    </location>
</feature>
<dbReference type="PANTHER" id="PTHR45761">
    <property type="entry name" value="EXTENDED SYNAPTOTAGMIN-LIKE PROTEIN 2, ISOFORM C"/>
    <property type="match status" value="1"/>
</dbReference>
<protein>
    <submittedName>
        <fullName evidence="3">C2 domain protein</fullName>
    </submittedName>
</protein>
<dbReference type="GO" id="GO:0035091">
    <property type="term" value="F:phosphatidylinositol binding"/>
    <property type="evidence" value="ECO:0007669"/>
    <property type="project" value="TreeGrafter"/>
</dbReference>
<evidence type="ECO:0000313" key="3">
    <source>
        <dbReference type="EMBL" id="KJH46600.1"/>
    </source>
</evidence>
<feature type="domain" description="C2" evidence="2">
    <location>
        <begin position="76"/>
        <end position="202"/>
    </location>
</feature>
<keyword evidence="4" id="KW-1185">Reference proteome</keyword>
<dbReference type="PROSITE" id="PS50004">
    <property type="entry name" value="C2"/>
    <property type="match status" value="1"/>
</dbReference>
<reference evidence="4" key="2">
    <citation type="journal article" date="2016" name="Sci. Rep.">
        <title>Dictyocaulus viviparus genome, variome and transcriptome elucidate lungworm biology and support future intervention.</title>
        <authorList>
            <person name="McNulty S.N."/>
            <person name="Strube C."/>
            <person name="Rosa B.A."/>
            <person name="Martin J.C."/>
            <person name="Tyagi R."/>
            <person name="Choi Y.J."/>
            <person name="Wang Q."/>
            <person name="Hallsworth Pepin K."/>
            <person name="Zhang X."/>
            <person name="Ozersky P."/>
            <person name="Wilson R.K."/>
            <person name="Sternberg P.W."/>
            <person name="Gasser R.B."/>
            <person name="Mitreva M."/>
        </authorList>
    </citation>
    <scope>NUCLEOTIDE SEQUENCE [LARGE SCALE GENOMIC DNA]</scope>
    <source>
        <strain evidence="4">HannoverDv2000</strain>
    </source>
</reference>
<dbReference type="InterPro" id="IPR000008">
    <property type="entry name" value="C2_dom"/>
</dbReference>
<dbReference type="Gene3D" id="2.60.40.150">
    <property type="entry name" value="C2 domain"/>
    <property type="match status" value="1"/>
</dbReference>
<name>A0A0D8XPX4_DICVI</name>
<organism evidence="3 4">
    <name type="scientific">Dictyocaulus viviparus</name>
    <name type="common">Bovine lungworm</name>
    <dbReference type="NCBI Taxonomy" id="29172"/>
    <lineage>
        <taxon>Eukaryota</taxon>
        <taxon>Metazoa</taxon>
        <taxon>Ecdysozoa</taxon>
        <taxon>Nematoda</taxon>
        <taxon>Chromadorea</taxon>
        <taxon>Rhabditida</taxon>
        <taxon>Rhabditina</taxon>
        <taxon>Rhabditomorpha</taxon>
        <taxon>Strongyloidea</taxon>
        <taxon>Metastrongylidae</taxon>
        <taxon>Dictyocaulus</taxon>
    </lineage>
</organism>
<dbReference type="PANTHER" id="PTHR45761:SF1">
    <property type="entry name" value="EXTENDED SYNAPTOTAGMIN-LIKE PROTEIN 2, ISOFORM C"/>
    <property type="match status" value="1"/>
</dbReference>
<dbReference type="Pfam" id="PF00168">
    <property type="entry name" value="C2"/>
    <property type="match status" value="1"/>
</dbReference>
<dbReference type="EMBL" id="KN716344">
    <property type="protein sequence ID" value="KJH46600.1"/>
    <property type="molecule type" value="Genomic_DNA"/>
</dbReference>
<dbReference type="GO" id="GO:0008429">
    <property type="term" value="F:phosphatidylethanolamine binding"/>
    <property type="evidence" value="ECO:0007669"/>
    <property type="project" value="TreeGrafter"/>
</dbReference>
<dbReference type="GO" id="GO:0005544">
    <property type="term" value="F:calcium-dependent phospholipid binding"/>
    <property type="evidence" value="ECO:0007669"/>
    <property type="project" value="TreeGrafter"/>
</dbReference>
<dbReference type="OrthoDB" id="5824281at2759"/>
<evidence type="ECO:0000259" key="2">
    <source>
        <dbReference type="PROSITE" id="PS50004"/>
    </source>
</evidence>
<dbReference type="GO" id="GO:0031210">
    <property type="term" value="F:phosphatidylcholine binding"/>
    <property type="evidence" value="ECO:0007669"/>
    <property type="project" value="TreeGrafter"/>
</dbReference>
<dbReference type="Proteomes" id="UP000053766">
    <property type="component" value="Unassembled WGS sequence"/>
</dbReference>
<evidence type="ECO:0000256" key="1">
    <source>
        <dbReference type="SAM" id="MobiDB-lite"/>
    </source>
</evidence>